<gene>
    <name evidence="2" type="ORF">MmiEs2_08440</name>
</gene>
<protein>
    <submittedName>
        <fullName evidence="2">Uncharacterized protein</fullName>
    </submittedName>
</protein>
<feature type="transmembrane region" description="Helical" evidence="1">
    <location>
        <begin position="7"/>
        <end position="24"/>
    </location>
</feature>
<dbReference type="EMBL" id="CP131062">
    <property type="protein sequence ID" value="WNY28644.1"/>
    <property type="molecule type" value="Genomic_DNA"/>
</dbReference>
<sequence>MKKENQIFIFCLVLALFGVFYCSFTEFSTFSLFCVSAPPLLLFVSLVSSKKIPESDHLPVYNFIGILFVILSYLINFAHYLNIWQNESAELIFIAVFFIYSLFLAWQKGRS</sequence>
<evidence type="ECO:0000256" key="1">
    <source>
        <dbReference type="SAM" id="Phobius"/>
    </source>
</evidence>
<feature type="transmembrane region" description="Helical" evidence="1">
    <location>
        <begin position="88"/>
        <end position="106"/>
    </location>
</feature>
<keyword evidence="3" id="KW-1185">Reference proteome</keyword>
<keyword evidence="1" id="KW-0812">Transmembrane</keyword>
<accession>A0AA96V8C8</accession>
<keyword evidence="1" id="KW-1133">Transmembrane helix</keyword>
<evidence type="ECO:0000313" key="2">
    <source>
        <dbReference type="EMBL" id="WNY28644.1"/>
    </source>
</evidence>
<organism evidence="2 3">
    <name type="scientific">Methanimicrococcus stummii</name>
    <dbReference type="NCBI Taxonomy" id="3028294"/>
    <lineage>
        <taxon>Archaea</taxon>
        <taxon>Methanobacteriati</taxon>
        <taxon>Methanobacteriota</taxon>
        <taxon>Stenosarchaea group</taxon>
        <taxon>Methanomicrobia</taxon>
        <taxon>Methanosarcinales</taxon>
        <taxon>Methanosarcinaceae</taxon>
        <taxon>Methanimicrococcus</taxon>
    </lineage>
</organism>
<name>A0AA96V8C8_9EURY</name>
<proteinExistence type="predicted"/>
<dbReference type="KEGG" id="mees:MmiEs2_08440"/>
<keyword evidence="1" id="KW-0472">Membrane</keyword>
<feature type="transmembrane region" description="Helical" evidence="1">
    <location>
        <begin position="60"/>
        <end position="82"/>
    </location>
</feature>
<dbReference type="Proteomes" id="UP001302662">
    <property type="component" value="Chromosome"/>
</dbReference>
<dbReference type="AlphaFoldDB" id="A0AA96V8C8"/>
<reference evidence="2 3" key="1">
    <citation type="submission" date="2023-07" db="EMBL/GenBank/DDBJ databases">
        <title>Closed genome sequence of Methanimicrococcus sp. Es2.</title>
        <authorList>
            <person name="Protasov E."/>
            <person name="Platt K."/>
            <person name="Reeh H."/>
            <person name="Poehlein A."/>
            <person name="Daniel R."/>
            <person name="Brune A."/>
        </authorList>
    </citation>
    <scope>NUCLEOTIDE SEQUENCE [LARGE SCALE GENOMIC DNA]</scope>
    <source>
        <strain evidence="2 3">Es2</strain>
    </source>
</reference>
<feature type="transmembrane region" description="Helical" evidence="1">
    <location>
        <begin position="30"/>
        <end position="48"/>
    </location>
</feature>
<evidence type="ECO:0000313" key="3">
    <source>
        <dbReference type="Proteomes" id="UP001302662"/>
    </source>
</evidence>